<accession>A0A067EI57</accession>
<dbReference type="GO" id="GO:0008821">
    <property type="term" value="F:crossover junction DNA endonuclease activity"/>
    <property type="evidence" value="ECO:0007669"/>
    <property type="project" value="InterPro"/>
</dbReference>
<dbReference type="InterPro" id="IPR045290">
    <property type="entry name" value="MOC1-like"/>
</dbReference>
<dbReference type="CDD" id="cd22992">
    <property type="entry name" value="MOC1"/>
    <property type="match status" value="1"/>
</dbReference>
<dbReference type="STRING" id="2711.A0A067EI57"/>
<evidence type="ECO:0000313" key="1">
    <source>
        <dbReference type="EMBL" id="KDO54738.1"/>
    </source>
</evidence>
<keyword evidence="2" id="KW-1185">Reference proteome</keyword>
<reference evidence="1 2" key="1">
    <citation type="submission" date="2014-04" db="EMBL/GenBank/DDBJ databases">
        <authorList>
            <consortium name="International Citrus Genome Consortium"/>
            <person name="Gmitter F."/>
            <person name="Chen C."/>
            <person name="Farmerie W."/>
            <person name="Harkins T."/>
            <person name="Desany B."/>
            <person name="Mohiuddin M."/>
            <person name="Kodira C."/>
            <person name="Borodovsky M."/>
            <person name="Lomsadze A."/>
            <person name="Burns P."/>
            <person name="Jenkins J."/>
            <person name="Prochnik S."/>
            <person name="Shu S."/>
            <person name="Chapman J."/>
            <person name="Pitluck S."/>
            <person name="Schmutz J."/>
            <person name="Rokhsar D."/>
        </authorList>
    </citation>
    <scope>NUCLEOTIDE SEQUENCE</scope>
</reference>
<dbReference type="eggNOG" id="ENOG502QR28">
    <property type="taxonomic scope" value="Eukaryota"/>
</dbReference>
<evidence type="ECO:0000313" key="2">
    <source>
        <dbReference type="Proteomes" id="UP000027120"/>
    </source>
</evidence>
<organism evidence="1 2">
    <name type="scientific">Citrus sinensis</name>
    <name type="common">Sweet orange</name>
    <name type="synonym">Citrus aurantium var. sinensis</name>
    <dbReference type="NCBI Taxonomy" id="2711"/>
    <lineage>
        <taxon>Eukaryota</taxon>
        <taxon>Viridiplantae</taxon>
        <taxon>Streptophyta</taxon>
        <taxon>Embryophyta</taxon>
        <taxon>Tracheophyta</taxon>
        <taxon>Spermatophyta</taxon>
        <taxon>Magnoliopsida</taxon>
        <taxon>eudicotyledons</taxon>
        <taxon>Gunneridae</taxon>
        <taxon>Pentapetalae</taxon>
        <taxon>rosids</taxon>
        <taxon>malvids</taxon>
        <taxon>Sapindales</taxon>
        <taxon>Rutaceae</taxon>
        <taxon>Aurantioideae</taxon>
        <taxon>Citrus</taxon>
    </lineage>
</organism>
<proteinExistence type="predicted"/>
<sequence length="281" mass="30515">METTVKIQPQLQSHCISMNTFVSSKIRTLCTYPFAQHGRTLLVRAAAAGDTTKAAVAAQMKQNWLDSLTFPPLHVHDLTANQTNADSQWALGIDPDLSGALAVLKSDHNGCSAEVFDTPHLPVLVGKRVRKRLDAKSMIMLLRSLDAPIGTTAYVEQSIPYPQDGKQGWWSGGFGYGLWIGILVASGFSVVPIPSLTWKNWYGLSGGTSTKDDSRRVASTLFPSLCSQLKRKKDHGKADAVLIAAYGKGLKLDSSHLSGELVPQRSEVVTTAQLLQKEELT</sequence>
<dbReference type="Proteomes" id="UP000027120">
    <property type="component" value="Unassembled WGS sequence"/>
</dbReference>
<dbReference type="PANTHER" id="PTHR36015">
    <property type="entry name" value="HOLLIDAY JUNCTION RESOLVASE MOC1, CHLOROPLASTIC-RELATED"/>
    <property type="match status" value="1"/>
</dbReference>
<name>A0A067EI57_CITSI</name>
<gene>
    <name evidence="1" type="ORF">CISIN_1g023513mg</name>
</gene>
<dbReference type="PaxDb" id="2711-XP_006470518.1"/>
<dbReference type="AlphaFoldDB" id="A0A067EI57"/>
<dbReference type="SMR" id="A0A067EI57"/>
<dbReference type="PANTHER" id="PTHR36015:SF6">
    <property type="entry name" value="HOLLIDAY JUNCTION RESOLVASE MOC1, CHLOROPLASTIC-RELATED"/>
    <property type="match status" value="1"/>
</dbReference>
<dbReference type="EMBL" id="KK784992">
    <property type="protein sequence ID" value="KDO54738.1"/>
    <property type="molecule type" value="Genomic_DNA"/>
</dbReference>
<protein>
    <submittedName>
        <fullName evidence="1">Uncharacterized protein</fullName>
    </submittedName>
</protein>